<accession>A0AAV2T0W8</accession>
<reference evidence="2 3" key="1">
    <citation type="submission" date="2024-05" db="EMBL/GenBank/DDBJ databases">
        <authorList>
            <person name="Wallberg A."/>
        </authorList>
    </citation>
    <scope>NUCLEOTIDE SEQUENCE [LARGE SCALE GENOMIC DNA]</scope>
</reference>
<dbReference type="Pfam" id="PF00078">
    <property type="entry name" value="RVT_1"/>
    <property type="match status" value="1"/>
</dbReference>
<evidence type="ECO:0000259" key="1">
    <source>
        <dbReference type="PROSITE" id="PS50878"/>
    </source>
</evidence>
<feature type="non-terminal residue" evidence="2">
    <location>
        <position position="1"/>
    </location>
</feature>
<organism evidence="2 3">
    <name type="scientific">Meganyctiphanes norvegica</name>
    <name type="common">Northern krill</name>
    <name type="synonym">Thysanopoda norvegica</name>
    <dbReference type="NCBI Taxonomy" id="48144"/>
    <lineage>
        <taxon>Eukaryota</taxon>
        <taxon>Metazoa</taxon>
        <taxon>Ecdysozoa</taxon>
        <taxon>Arthropoda</taxon>
        <taxon>Crustacea</taxon>
        <taxon>Multicrustacea</taxon>
        <taxon>Malacostraca</taxon>
        <taxon>Eumalacostraca</taxon>
        <taxon>Eucarida</taxon>
        <taxon>Euphausiacea</taxon>
        <taxon>Euphausiidae</taxon>
        <taxon>Meganyctiphanes</taxon>
    </lineage>
</organism>
<protein>
    <recommendedName>
        <fullName evidence="1">Reverse transcriptase domain-containing protein</fullName>
    </recommendedName>
</protein>
<proteinExistence type="predicted"/>
<evidence type="ECO:0000313" key="3">
    <source>
        <dbReference type="Proteomes" id="UP001497623"/>
    </source>
</evidence>
<feature type="domain" description="Reverse transcriptase" evidence="1">
    <location>
        <begin position="1"/>
        <end position="165"/>
    </location>
</feature>
<dbReference type="Proteomes" id="UP001497623">
    <property type="component" value="Unassembled WGS sequence"/>
</dbReference>
<dbReference type="PANTHER" id="PTHR33332">
    <property type="entry name" value="REVERSE TRANSCRIPTASE DOMAIN-CONTAINING PROTEIN"/>
    <property type="match status" value="1"/>
</dbReference>
<name>A0AAV2T0W8_MEGNR</name>
<keyword evidence="3" id="KW-1185">Reference proteome</keyword>
<dbReference type="AlphaFoldDB" id="A0AAV2T0W8"/>
<dbReference type="EMBL" id="CAXKWB010195889">
    <property type="protein sequence ID" value="CAL4257754.1"/>
    <property type="molecule type" value="Genomic_DNA"/>
</dbReference>
<dbReference type="InterPro" id="IPR000477">
    <property type="entry name" value="RT_dom"/>
</dbReference>
<sequence>LDHFCRAYEAIEEGARLDTVYLDFAKAFDKVDHKILLIKLAENKIKGKLGIWIKEFLSNRKFKVVANGERSKEQDVKSGVPQGTVLASILFVIMINDIDEEIKRCIVRCFADDTRINLKVKTEDDKKEMQEDLNKIYQWAERNIMKFNETKFEQMTCGESERNKH</sequence>
<evidence type="ECO:0000313" key="2">
    <source>
        <dbReference type="EMBL" id="CAL4257754.1"/>
    </source>
</evidence>
<comment type="caution">
    <text evidence="2">The sequence shown here is derived from an EMBL/GenBank/DDBJ whole genome shotgun (WGS) entry which is preliminary data.</text>
</comment>
<gene>
    <name evidence="2" type="ORF">MNOR_LOCUS42085</name>
</gene>
<dbReference type="PROSITE" id="PS50878">
    <property type="entry name" value="RT_POL"/>
    <property type="match status" value="1"/>
</dbReference>